<evidence type="ECO:0000313" key="4">
    <source>
        <dbReference type="Proteomes" id="UP000499080"/>
    </source>
</evidence>
<evidence type="ECO:0000259" key="2">
    <source>
        <dbReference type="Pfam" id="PF19439"/>
    </source>
</evidence>
<dbReference type="GO" id="GO:0005770">
    <property type="term" value="C:late endosome"/>
    <property type="evidence" value="ECO:0007669"/>
    <property type="project" value="TreeGrafter"/>
</dbReference>
<feature type="region of interest" description="Disordered" evidence="1">
    <location>
        <begin position="35"/>
        <end position="74"/>
    </location>
</feature>
<dbReference type="PANTHER" id="PTHR21481">
    <property type="entry name" value="PROTEIN CLEC16A"/>
    <property type="match status" value="1"/>
</dbReference>
<reference evidence="3 4" key="1">
    <citation type="journal article" date="2019" name="Sci. Rep.">
        <title>Orb-weaving spider Araneus ventricosus genome elucidates the spidroin gene catalogue.</title>
        <authorList>
            <person name="Kono N."/>
            <person name="Nakamura H."/>
            <person name="Ohtoshi R."/>
            <person name="Moran D.A.P."/>
            <person name="Shinohara A."/>
            <person name="Yoshida Y."/>
            <person name="Fujiwara M."/>
            <person name="Mori M."/>
            <person name="Tomita M."/>
            <person name="Arakawa K."/>
        </authorList>
    </citation>
    <scope>NUCLEOTIDE SEQUENCE [LARGE SCALE GENOMIC DNA]</scope>
</reference>
<name>A0A4Y2L1R9_ARAVE</name>
<proteinExistence type="predicted"/>
<feature type="domain" description="CLEC16A/TT9 C-terminal" evidence="2">
    <location>
        <begin position="37"/>
        <end position="184"/>
    </location>
</feature>
<dbReference type="GO" id="GO:1901096">
    <property type="term" value="P:regulation of autophagosome maturation"/>
    <property type="evidence" value="ECO:0007669"/>
    <property type="project" value="TreeGrafter"/>
</dbReference>
<dbReference type="InterPro" id="IPR039272">
    <property type="entry name" value="CLEC16A/TT9"/>
</dbReference>
<dbReference type="GO" id="GO:0016197">
    <property type="term" value="P:endosomal transport"/>
    <property type="evidence" value="ECO:0007669"/>
    <property type="project" value="TreeGrafter"/>
</dbReference>
<evidence type="ECO:0000256" key="1">
    <source>
        <dbReference type="SAM" id="MobiDB-lite"/>
    </source>
</evidence>
<dbReference type="EMBL" id="BGPR01005169">
    <property type="protein sequence ID" value="GBN07576.1"/>
    <property type="molecule type" value="Genomic_DNA"/>
</dbReference>
<feature type="compositionally biased region" description="Polar residues" evidence="1">
    <location>
        <begin position="61"/>
        <end position="74"/>
    </location>
</feature>
<dbReference type="PANTHER" id="PTHR21481:SF0">
    <property type="entry name" value="PROTEIN CLEC16A"/>
    <property type="match status" value="1"/>
</dbReference>
<comment type="caution">
    <text evidence="3">The sequence shown here is derived from an EMBL/GenBank/DDBJ whole genome shotgun (WGS) entry which is preliminary data.</text>
</comment>
<gene>
    <name evidence="3" type="primary">CLEC16A_0</name>
    <name evidence="3" type="ORF">AVEN_19033_1</name>
</gene>
<dbReference type="GO" id="GO:0005794">
    <property type="term" value="C:Golgi apparatus"/>
    <property type="evidence" value="ECO:0007669"/>
    <property type="project" value="TreeGrafter"/>
</dbReference>
<feature type="compositionally biased region" description="Low complexity" evidence="1">
    <location>
        <begin position="36"/>
        <end position="60"/>
    </location>
</feature>
<accession>A0A4Y2L1R9</accession>
<dbReference type="GO" id="GO:0007034">
    <property type="term" value="P:vacuolar transport"/>
    <property type="evidence" value="ECO:0007669"/>
    <property type="project" value="TreeGrafter"/>
</dbReference>
<evidence type="ECO:0000313" key="3">
    <source>
        <dbReference type="EMBL" id="GBN07576.1"/>
    </source>
</evidence>
<protein>
    <submittedName>
        <fullName evidence="3">Protein CLEC16A</fullName>
    </submittedName>
</protein>
<dbReference type="OrthoDB" id="294052at2759"/>
<organism evidence="3 4">
    <name type="scientific">Araneus ventricosus</name>
    <name type="common">Orbweaver spider</name>
    <name type="synonym">Epeira ventricosa</name>
    <dbReference type="NCBI Taxonomy" id="182803"/>
    <lineage>
        <taxon>Eukaryota</taxon>
        <taxon>Metazoa</taxon>
        <taxon>Ecdysozoa</taxon>
        <taxon>Arthropoda</taxon>
        <taxon>Chelicerata</taxon>
        <taxon>Arachnida</taxon>
        <taxon>Araneae</taxon>
        <taxon>Araneomorphae</taxon>
        <taxon>Entelegynae</taxon>
        <taxon>Araneoidea</taxon>
        <taxon>Araneidae</taxon>
        <taxon>Araneus</taxon>
    </lineage>
</organism>
<sequence>MRTPASSRTLKMCEWNGIAPPAPWSASVSVGEQCISESSTTAESSESQQHSESAVQSASSGYASGTSVEEGSNITDEEKAVAAKMSTHFETMQRNFSLSNRPFLEAIFNALDCTESDHAALFALCVLYALGHNPGINQDLLDSVLMPSEKSETKFCYNVNLAERLIQIINLSCQYSSKIRYVNLADIFSAEAVSRKDEQPSGCGILAHVEAKS</sequence>
<dbReference type="Proteomes" id="UP000499080">
    <property type="component" value="Unassembled WGS sequence"/>
</dbReference>
<keyword evidence="4" id="KW-1185">Reference proteome</keyword>
<dbReference type="Pfam" id="PF19439">
    <property type="entry name" value="CLEC16A_C"/>
    <property type="match status" value="1"/>
</dbReference>
<dbReference type="AlphaFoldDB" id="A0A4Y2L1R9"/>
<dbReference type="InterPro" id="IPR045820">
    <property type="entry name" value="CLEC16A/TT9_C"/>
</dbReference>